<proteinExistence type="inferred from homology"/>
<dbReference type="GO" id="GO:0009654">
    <property type="term" value="C:photosystem II oxygen evolving complex"/>
    <property type="evidence" value="ECO:0007669"/>
    <property type="project" value="InterPro"/>
</dbReference>
<keyword evidence="11" id="KW-0604">Photosystem II</keyword>
<evidence type="ECO:0000256" key="12">
    <source>
        <dbReference type="SAM" id="MobiDB-lite"/>
    </source>
</evidence>
<sequence>MKTDTPFGTGGGMNIKNGLDASGRKPTGKGVGDVYAGGKTGLLIWAVTLAGILAGDALLVYSTSALAQ</sequence>
<dbReference type="GO" id="GO:0009535">
    <property type="term" value="C:chloroplast thylakoid membrane"/>
    <property type="evidence" value="ECO:0007669"/>
    <property type="project" value="UniProtKB-SubCell"/>
</dbReference>
<reference evidence="14" key="1">
    <citation type="submission" date="2022-11" db="EMBL/GenBank/DDBJ databases">
        <authorList>
            <person name="Hyden B.L."/>
            <person name="Feng K."/>
            <person name="Yates T."/>
            <person name="Jawdy S."/>
            <person name="Smart L.B."/>
            <person name="Muchero W."/>
        </authorList>
    </citation>
    <scope>NUCLEOTIDE SEQUENCE</scope>
    <source>
        <tissue evidence="14">Shoot tip</tissue>
    </source>
</reference>
<comment type="similarity">
    <text evidence="3">Belongs to the psbR family.</text>
</comment>
<evidence type="ECO:0000256" key="8">
    <source>
        <dbReference type="ARBA" id="ARBA00022946"/>
    </source>
</evidence>
<evidence type="ECO:0000313" key="15">
    <source>
        <dbReference type="Proteomes" id="UP001151529"/>
    </source>
</evidence>
<dbReference type="PANTHER" id="PTHR34369:SF7">
    <property type="entry name" value="PHOTOSYSTEM II 10 KDA POLYPEPTIDE, CHLOROPLASTIC"/>
    <property type="match status" value="1"/>
</dbReference>
<evidence type="ECO:0000256" key="9">
    <source>
        <dbReference type="ARBA" id="ARBA00023078"/>
    </source>
</evidence>
<keyword evidence="13" id="KW-1133">Transmembrane helix</keyword>
<gene>
    <name evidence="14" type="ORF">OIU85_002692</name>
</gene>
<name>A0A9Q0VRE2_SALVM</name>
<keyword evidence="5" id="KW-0150">Chloroplast</keyword>
<comment type="caution">
    <text evidence="14">The sequence shown here is derived from an EMBL/GenBank/DDBJ whole genome shotgun (WGS) entry which is preliminary data.</text>
</comment>
<evidence type="ECO:0000256" key="2">
    <source>
        <dbReference type="ARBA" id="ARBA00004334"/>
    </source>
</evidence>
<dbReference type="PANTHER" id="PTHR34369">
    <property type="entry name" value="PHOTOSYSTEM II 10 KDA POLYPEPTIDE, CHLOROPLASTIC"/>
    <property type="match status" value="1"/>
</dbReference>
<protein>
    <recommendedName>
        <fullName evidence="4">Photosystem II 10 kDa polypeptide, chloroplastic</fullName>
    </recommendedName>
</protein>
<evidence type="ECO:0000256" key="3">
    <source>
        <dbReference type="ARBA" id="ARBA00006659"/>
    </source>
</evidence>
<keyword evidence="13" id="KW-0812">Transmembrane</keyword>
<dbReference type="Proteomes" id="UP001151529">
    <property type="component" value="Chromosome 16"/>
</dbReference>
<evidence type="ECO:0000256" key="6">
    <source>
        <dbReference type="ARBA" id="ARBA00022531"/>
    </source>
</evidence>
<accession>A0A9Q0VRE2</accession>
<keyword evidence="8" id="KW-0809">Transit peptide</keyword>
<evidence type="ECO:0000256" key="10">
    <source>
        <dbReference type="ARBA" id="ARBA00023136"/>
    </source>
</evidence>
<reference evidence="14" key="2">
    <citation type="journal article" date="2023" name="Int. J. Mol. Sci.">
        <title>De Novo Assembly and Annotation of 11 Diverse Shrub Willow (Salix) Genomes Reveals Novel Gene Organization in Sex-Linked Regions.</title>
        <authorList>
            <person name="Hyden B."/>
            <person name="Feng K."/>
            <person name="Yates T.B."/>
            <person name="Jawdy S."/>
            <person name="Cereghino C."/>
            <person name="Smart L.B."/>
            <person name="Muchero W."/>
        </authorList>
    </citation>
    <scope>NUCLEOTIDE SEQUENCE [LARGE SCALE GENOMIC DNA]</scope>
    <source>
        <tissue evidence="14">Shoot tip</tissue>
    </source>
</reference>
<evidence type="ECO:0000256" key="1">
    <source>
        <dbReference type="ARBA" id="ARBA00002966"/>
    </source>
</evidence>
<evidence type="ECO:0000256" key="7">
    <source>
        <dbReference type="ARBA" id="ARBA00022640"/>
    </source>
</evidence>
<dbReference type="OrthoDB" id="496093at2759"/>
<feature type="region of interest" description="Disordered" evidence="12">
    <location>
        <begin position="1"/>
        <end position="21"/>
    </location>
</feature>
<dbReference type="AlphaFoldDB" id="A0A9Q0VRE2"/>
<comment type="subcellular location">
    <subcellularLocation>
        <location evidence="2">Plastid</location>
        <location evidence="2">Chloroplast thylakoid membrane</location>
    </subcellularLocation>
</comment>
<evidence type="ECO:0000313" key="14">
    <source>
        <dbReference type="EMBL" id="KAJ6752288.1"/>
    </source>
</evidence>
<evidence type="ECO:0000256" key="11">
    <source>
        <dbReference type="ARBA" id="ARBA00023276"/>
    </source>
</evidence>
<keyword evidence="7" id="KW-0934">Plastid</keyword>
<feature type="transmembrane region" description="Helical" evidence="13">
    <location>
        <begin position="42"/>
        <end position="61"/>
    </location>
</feature>
<keyword evidence="9" id="KW-0793">Thylakoid</keyword>
<keyword evidence="6" id="KW-0602">Photosynthesis</keyword>
<evidence type="ECO:0000256" key="13">
    <source>
        <dbReference type="SAM" id="Phobius"/>
    </source>
</evidence>
<keyword evidence="15" id="KW-1185">Reference proteome</keyword>
<organism evidence="14 15">
    <name type="scientific">Salix viminalis</name>
    <name type="common">Common osier</name>
    <name type="synonym">Basket willow</name>
    <dbReference type="NCBI Taxonomy" id="40686"/>
    <lineage>
        <taxon>Eukaryota</taxon>
        <taxon>Viridiplantae</taxon>
        <taxon>Streptophyta</taxon>
        <taxon>Embryophyta</taxon>
        <taxon>Tracheophyta</taxon>
        <taxon>Spermatophyta</taxon>
        <taxon>Magnoliopsida</taxon>
        <taxon>eudicotyledons</taxon>
        <taxon>Gunneridae</taxon>
        <taxon>Pentapetalae</taxon>
        <taxon>rosids</taxon>
        <taxon>fabids</taxon>
        <taxon>Malpighiales</taxon>
        <taxon>Salicaceae</taxon>
        <taxon>Saliceae</taxon>
        <taxon>Salix</taxon>
    </lineage>
</organism>
<keyword evidence="10 13" id="KW-0472">Membrane</keyword>
<dbReference type="InterPro" id="IPR006814">
    <property type="entry name" value="PSII_PsbR"/>
</dbReference>
<evidence type="ECO:0000256" key="5">
    <source>
        <dbReference type="ARBA" id="ARBA00022528"/>
    </source>
</evidence>
<dbReference type="GO" id="GO:0015979">
    <property type="term" value="P:photosynthesis"/>
    <property type="evidence" value="ECO:0007669"/>
    <property type="project" value="UniProtKB-KW"/>
</dbReference>
<dbReference type="EMBL" id="JAPFFL010000001">
    <property type="protein sequence ID" value="KAJ6752288.1"/>
    <property type="molecule type" value="Genomic_DNA"/>
</dbReference>
<evidence type="ECO:0000256" key="4">
    <source>
        <dbReference type="ARBA" id="ARBA00018725"/>
    </source>
</evidence>
<comment type="function">
    <text evidence="1">Associated with the oxygen-evolving complex of photosystem II.</text>
</comment>
<dbReference type="Pfam" id="PF04725">
    <property type="entry name" value="PsbR"/>
    <property type="match status" value="2"/>
</dbReference>